<proteinExistence type="predicted"/>
<protein>
    <submittedName>
        <fullName evidence="1">Putative glycosyl hydrolase</fullName>
    </submittedName>
</protein>
<dbReference type="GO" id="GO:0004553">
    <property type="term" value="F:hydrolase activity, hydrolyzing O-glycosyl compounds"/>
    <property type="evidence" value="ECO:0007669"/>
    <property type="project" value="TreeGrafter"/>
</dbReference>
<sequence length="323" mass="37410">MKSIVIYFVMLLVPVYSYAFYDGVVTHPQHYIRTPDYMFTLIQNLNVNSIRIDYPWNQVEKAPKVYTIPNENIETIVLNSLHNNITPVLILGYGNPIYNIGRPKNDDEIEKFASYAAWVSKHFKNKKIIFEVWNEWPYSKDMHETASADSAKNYTKLVLKVSKAIKKENEEAIVIAGSANIINYNWMTLLIKNNILDAVDGIAIHPYSIWDNGFLTYKRNVQNIINFEHYFSLTYNNGKPIPIYITEIGLPLTGKSKYTEHDRAAFILGYYDLLKNLDYIKGVWWYNLISDNTGDSKEDSYGLYTDSFELKESGSTFKKITSH</sequence>
<organism evidence="1">
    <name type="scientific">Klebsiella pneumoniae</name>
    <dbReference type="NCBI Taxonomy" id="573"/>
    <lineage>
        <taxon>Bacteria</taxon>
        <taxon>Pseudomonadati</taxon>
        <taxon>Pseudomonadota</taxon>
        <taxon>Gammaproteobacteria</taxon>
        <taxon>Enterobacterales</taxon>
        <taxon>Enterobacteriaceae</taxon>
        <taxon>Klebsiella/Raoultella group</taxon>
        <taxon>Klebsiella</taxon>
        <taxon>Klebsiella pneumoniae complex</taxon>
    </lineage>
</organism>
<dbReference type="InterPro" id="IPR051923">
    <property type="entry name" value="Glycosyl_Hydrolase_39"/>
</dbReference>
<reference evidence="1" key="2">
    <citation type="submission" date="2016-08" db="EMBL/GenBank/DDBJ databases">
        <title>Klebsiella loci capsule.</title>
        <authorList>
            <person name="Holt K.E."/>
            <person name="Thomson N.R."/>
        </authorList>
    </citation>
    <scope>NUCLEOTIDE SEQUENCE</scope>
    <source>
        <strain evidence="1">INF207</strain>
    </source>
</reference>
<dbReference type="Gene3D" id="3.20.20.80">
    <property type="entry name" value="Glycosidases"/>
    <property type="match status" value="1"/>
</dbReference>
<reference evidence="1" key="1">
    <citation type="submission" date="2016-07" db="EMBL/GenBank/DDBJ databases">
        <authorList>
            <person name="Informatics P."/>
        </authorList>
    </citation>
    <scope>NUCLEOTIDE SEQUENCE</scope>
    <source>
        <strain evidence="1">INF207</strain>
    </source>
</reference>
<name>A0A1C3T0D4_KLEPN</name>
<dbReference type="PANTHER" id="PTHR12631">
    <property type="entry name" value="ALPHA-L-IDURONIDASE"/>
    <property type="match status" value="1"/>
</dbReference>
<gene>
    <name evidence="1" type="primary">wcuC</name>
    <name evidence="1" type="synonym">KL144_00012</name>
</gene>
<accession>A0A1C3T0D4</accession>
<dbReference type="SUPFAM" id="SSF51445">
    <property type="entry name" value="(Trans)glycosidases"/>
    <property type="match status" value="1"/>
</dbReference>
<dbReference type="InterPro" id="IPR017853">
    <property type="entry name" value="GH"/>
</dbReference>
<evidence type="ECO:0000313" key="1">
    <source>
        <dbReference type="EMBL" id="SCA96075.1"/>
    </source>
</evidence>
<keyword evidence="1" id="KW-0378">Hydrolase</keyword>
<dbReference type="EMBL" id="LT603720">
    <property type="protein sequence ID" value="SCA96075.1"/>
    <property type="molecule type" value="Genomic_DNA"/>
</dbReference>
<dbReference type="PANTHER" id="PTHR12631:SF10">
    <property type="entry name" value="BETA-XYLOSIDASE-LIKE PROTEIN-RELATED"/>
    <property type="match status" value="1"/>
</dbReference>
<dbReference type="AlphaFoldDB" id="A0A1C3T0D4"/>